<name>A0ABS3WC57_9BACL</name>
<comment type="caution">
    <text evidence="2">The sequence shown here is derived from an EMBL/GenBank/DDBJ whole genome shotgun (WGS) entry which is preliminary data.</text>
</comment>
<feature type="region of interest" description="Disordered" evidence="1">
    <location>
        <begin position="358"/>
        <end position="392"/>
    </location>
</feature>
<keyword evidence="2" id="KW-0456">Lyase</keyword>
<feature type="compositionally biased region" description="Basic and acidic residues" evidence="1">
    <location>
        <begin position="358"/>
        <end position="373"/>
    </location>
</feature>
<keyword evidence="3" id="KW-1185">Reference proteome</keyword>
<evidence type="ECO:0000313" key="3">
    <source>
        <dbReference type="Proteomes" id="UP000670947"/>
    </source>
</evidence>
<dbReference type="EMBL" id="JAGGDJ010000013">
    <property type="protein sequence ID" value="MBO7745872.1"/>
    <property type="molecule type" value="Genomic_DNA"/>
</dbReference>
<dbReference type="InterPro" id="IPR008773">
    <property type="entry name" value="PhnI"/>
</dbReference>
<reference evidence="2 3" key="1">
    <citation type="submission" date="2021-03" db="EMBL/GenBank/DDBJ databases">
        <title>Paenibacillus artemisicola MWE-103 whole genome sequence.</title>
        <authorList>
            <person name="Ham Y.J."/>
        </authorList>
    </citation>
    <scope>NUCLEOTIDE SEQUENCE [LARGE SCALE GENOMIC DNA]</scope>
    <source>
        <strain evidence="2 3">MWE-103</strain>
    </source>
</reference>
<evidence type="ECO:0000313" key="2">
    <source>
        <dbReference type="EMBL" id="MBO7745872.1"/>
    </source>
</evidence>
<dbReference type="Pfam" id="PF05861">
    <property type="entry name" value="PhnI"/>
    <property type="match status" value="1"/>
</dbReference>
<organism evidence="2 3">
    <name type="scientific">Paenibacillus artemisiicola</name>
    <dbReference type="NCBI Taxonomy" id="1172618"/>
    <lineage>
        <taxon>Bacteria</taxon>
        <taxon>Bacillati</taxon>
        <taxon>Bacillota</taxon>
        <taxon>Bacilli</taxon>
        <taxon>Bacillales</taxon>
        <taxon>Paenibacillaceae</taxon>
        <taxon>Paenibacillus</taxon>
    </lineage>
</organism>
<proteinExistence type="predicted"/>
<evidence type="ECO:0000256" key="1">
    <source>
        <dbReference type="SAM" id="MobiDB-lite"/>
    </source>
</evidence>
<dbReference type="RefSeq" id="WP_208848696.1">
    <property type="nucleotide sequence ID" value="NZ_JAGGDJ010000013.1"/>
</dbReference>
<sequence length="392" mass="43834">MAYVAVTGGREAIEQASELNHYYRLKEAEEILPLGAVEKQLRLLIDKVMGEAGLYAPEYAALALKQAEGDPAEAVFLLRAYRSTLARNHVSRVTDTSSMRVIRRISSSFRDLPGGQVLGPTYDYTHRLLNFGLRREGAQDARAFLDRFLEAERRELTEEPEFRKVADLLREQGLMPPRRAARDTEPFDVTRRKVILPASRSARLQMLARGETGAMTALAYSSMRGYGSVHPTIGELRVGYAEVTIDHPYESGEDPEDRLYLGELLATEVETINSFKQDASSGEVHFVMGYGLVTGQNELKAISMAILERSLDTEGTAPAQDEEFVLTHIDGLESTGFVSHLKLPHYITFQSSLDRIRQAQREKERVAKERKEEYEDGQQQQEPAVGAAPGIS</sequence>
<protein>
    <submittedName>
        <fullName evidence="2">Carbon-phosphorus lyase complex subunit PhnI</fullName>
    </submittedName>
</protein>
<dbReference type="Proteomes" id="UP000670947">
    <property type="component" value="Unassembled WGS sequence"/>
</dbReference>
<gene>
    <name evidence="2" type="ORF">I8J29_16815</name>
</gene>
<dbReference type="PIRSF" id="PIRSF007313">
    <property type="entry name" value="PhnI"/>
    <property type="match status" value="1"/>
</dbReference>
<accession>A0ABS3WC57</accession>
<dbReference type="GO" id="GO:0016829">
    <property type="term" value="F:lyase activity"/>
    <property type="evidence" value="ECO:0007669"/>
    <property type="project" value="UniProtKB-KW"/>
</dbReference>